<evidence type="ECO:0000256" key="4">
    <source>
        <dbReference type="ARBA" id="ARBA00023163"/>
    </source>
</evidence>
<comment type="function">
    <text evidence="6">Component of the Mediator complex, a coactivator involved in the regulated transcription of nearly all RNA polymerase II-dependent genes. Mediator functions as a bridge to convey information from gene-specific regulatory proteins to the basal RNA polymerase II transcription machinery. Mediator is recruited to promoters by direct interactions with regulatory proteins and serves as a scaffold for the assembly of a functional preinitiation complex with RNA polymerase II and the general transcription factors.</text>
</comment>
<dbReference type="EMBL" id="CAKLBY020000194">
    <property type="protein sequence ID" value="CAK7933448.1"/>
    <property type="molecule type" value="Genomic_DNA"/>
</dbReference>
<evidence type="ECO:0000256" key="7">
    <source>
        <dbReference type="SAM" id="MobiDB-lite"/>
    </source>
</evidence>
<comment type="subcellular location">
    <subcellularLocation>
        <location evidence="1 6">Nucleus</location>
    </subcellularLocation>
</comment>
<comment type="similarity">
    <text evidence="2 6">Belongs to the Mediator complex subunit 10 family.</text>
</comment>
<dbReference type="GO" id="GO:0003712">
    <property type="term" value="F:transcription coregulator activity"/>
    <property type="evidence" value="ECO:0007669"/>
    <property type="project" value="InterPro"/>
</dbReference>
<evidence type="ECO:0000313" key="9">
    <source>
        <dbReference type="Proteomes" id="UP001162060"/>
    </source>
</evidence>
<accession>A0AAV1UJK6</accession>
<evidence type="ECO:0000256" key="6">
    <source>
        <dbReference type="RuleBase" id="RU364146"/>
    </source>
</evidence>
<evidence type="ECO:0000256" key="2">
    <source>
        <dbReference type="ARBA" id="ARBA00005389"/>
    </source>
</evidence>
<dbReference type="AlphaFoldDB" id="A0AAV1UJK6"/>
<feature type="compositionally biased region" description="Polar residues" evidence="7">
    <location>
        <begin position="93"/>
        <end position="117"/>
    </location>
</feature>
<dbReference type="GO" id="GO:0016592">
    <property type="term" value="C:mediator complex"/>
    <property type="evidence" value="ECO:0007669"/>
    <property type="project" value="InterPro"/>
</dbReference>
<feature type="compositionally biased region" description="Polar residues" evidence="7">
    <location>
        <begin position="34"/>
        <end position="45"/>
    </location>
</feature>
<dbReference type="InterPro" id="IPR019145">
    <property type="entry name" value="Mediator_Med10"/>
</dbReference>
<dbReference type="Pfam" id="PF09748">
    <property type="entry name" value="Med10"/>
    <property type="match status" value="1"/>
</dbReference>
<dbReference type="Proteomes" id="UP001162060">
    <property type="component" value="Unassembled WGS sequence"/>
</dbReference>
<proteinExistence type="inferred from homology"/>
<comment type="subunit">
    <text evidence="6">Component of the Mediator complex.</text>
</comment>
<keyword evidence="3 6" id="KW-0805">Transcription regulation</keyword>
<keyword evidence="4 6" id="KW-0804">Transcription</keyword>
<evidence type="ECO:0000256" key="3">
    <source>
        <dbReference type="ARBA" id="ARBA00023015"/>
    </source>
</evidence>
<reference evidence="8" key="1">
    <citation type="submission" date="2024-01" db="EMBL/GenBank/DDBJ databases">
        <authorList>
            <person name="Webb A."/>
        </authorList>
    </citation>
    <scope>NUCLEOTIDE SEQUENCE</scope>
    <source>
        <strain evidence="8">Pm1</strain>
    </source>
</reference>
<protein>
    <recommendedName>
        <fullName evidence="6">Mediator of RNA polymerase II transcription subunit 10</fullName>
    </recommendedName>
    <alternativeName>
        <fullName evidence="6">Mediator complex subunit 10</fullName>
    </alternativeName>
</protein>
<evidence type="ECO:0000256" key="1">
    <source>
        <dbReference type="ARBA" id="ARBA00004123"/>
    </source>
</evidence>
<sequence>MESRPKSLEDDDADVEPDQFLSDLPPPDRLELPTASSSASGLQPTPSAPLSAASEPHERRAQVGASPYLAPFTPGGSPPPFKAPVTIKGRGVNRSNSNMTTASKSGPNMTIQNNTSRTSRDVKPLKDDTATAGFMHPVLLQDDVMKHLPPRVLETLVDIVTTLDQLTNGVADFRPDQLNFLTAKATQYVELLHQADQAAAGYDADIPLQVLRNMDASEDSNPELFTKTQLEKCHEESQQAAAKVETLTMLKGALQAGLKDL</sequence>
<feature type="region of interest" description="Disordered" evidence="7">
    <location>
        <begin position="1"/>
        <end position="123"/>
    </location>
</feature>
<dbReference type="GO" id="GO:0006357">
    <property type="term" value="P:regulation of transcription by RNA polymerase II"/>
    <property type="evidence" value="ECO:0007669"/>
    <property type="project" value="InterPro"/>
</dbReference>
<keyword evidence="6" id="KW-0010">Activator</keyword>
<gene>
    <name evidence="6" type="primary">MED10</name>
    <name evidence="8" type="ORF">PM001_LOCUS18598</name>
</gene>
<evidence type="ECO:0000313" key="8">
    <source>
        <dbReference type="EMBL" id="CAK7933448.1"/>
    </source>
</evidence>
<organism evidence="8 9">
    <name type="scientific">Peronospora matthiolae</name>
    <dbReference type="NCBI Taxonomy" id="2874970"/>
    <lineage>
        <taxon>Eukaryota</taxon>
        <taxon>Sar</taxon>
        <taxon>Stramenopiles</taxon>
        <taxon>Oomycota</taxon>
        <taxon>Peronosporomycetes</taxon>
        <taxon>Peronosporales</taxon>
        <taxon>Peronosporaceae</taxon>
        <taxon>Peronospora</taxon>
    </lineage>
</organism>
<name>A0AAV1UJK6_9STRA</name>
<comment type="caution">
    <text evidence="8">The sequence shown here is derived from an EMBL/GenBank/DDBJ whole genome shotgun (WGS) entry which is preliminary data.</text>
</comment>
<keyword evidence="5 6" id="KW-0539">Nucleus</keyword>
<evidence type="ECO:0000256" key="5">
    <source>
        <dbReference type="ARBA" id="ARBA00023242"/>
    </source>
</evidence>